<proteinExistence type="inferred from homology"/>
<accession>A0ABY1QH40</accession>
<dbReference type="Gene3D" id="1.10.4080.10">
    <property type="entry name" value="ADP-ribosylation/Crystallin J1"/>
    <property type="match status" value="1"/>
</dbReference>
<dbReference type="PANTHER" id="PTHR16222:SF24">
    <property type="entry name" value="ADP-RIBOSYLHYDROLASE ARH3"/>
    <property type="match status" value="1"/>
</dbReference>
<evidence type="ECO:0000313" key="5">
    <source>
        <dbReference type="Proteomes" id="UP001158067"/>
    </source>
</evidence>
<dbReference type="EMBL" id="FXUG01000013">
    <property type="protein sequence ID" value="SMP70481.1"/>
    <property type="molecule type" value="Genomic_DNA"/>
</dbReference>
<keyword evidence="2" id="KW-0378">Hydrolase</keyword>
<comment type="caution">
    <text evidence="4">The sequence shown here is derived from an EMBL/GenBank/DDBJ whole genome shotgun (WGS) entry which is preliminary data.</text>
</comment>
<dbReference type="RefSeq" id="WP_283434313.1">
    <property type="nucleotide sequence ID" value="NZ_FXUG01000013.1"/>
</dbReference>
<dbReference type="InterPro" id="IPR005502">
    <property type="entry name" value="Ribosyl_crysJ1"/>
</dbReference>
<evidence type="ECO:0000256" key="2">
    <source>
        <dbReference type="ARBA" id="ARBA00022801"/>
    </source>
</evidence>
<comment type="similarity">
    <text evidence="1">Belongs to the ADP-ribosylglycohydrolase family.</text>
</comment>
<keyword evidence="5" id="KW-1185">Reference proteome</keyword>
<sequence length="486" mass="54875">MATYLLDFDGVFFRYGTMEPIEGAVDYVNDLKSQGHKVIFLTARQRYQNDPEHLTVEKTEQVLASLGVAFDSIVDGVSSPRVLVNDEGAFAINHPLNSPLQQIMQDSPRPPQRSEVVERVYRGLAAVSWVAWKYADSNDADDYVQTLLIGKSLTSCGGFDHADLVARYRRRPGYHFHGEELPAGGNHPQYQGQISKLLQSDDPLYQATDGVADGAAMKVTAAAAYYLDDFQGLIKNIDRVTRVTHATVDARLSAILVALRLRQVFLDDDPDNMDRLVEEMRVAVKIMQFGDQANFFLDRVARARTIATQHDQPVDLLYKLCRDIGMDHLAWSTPIAACFWSYHNDTDFSKWFSHQHEKKMYLPRRFGIFRRVVHGLTLDRRVHAEDVQHLRAIGQYDDFVKTHGYHWQKSVDIDTFLSIAISIIAVRHGLDSVKTEVPQAIEMFGDDLATLAEQLVQMPSRKASCQREPASQNPQRAVASKIVRAG</sequence>
<dbReference type="SUPFAM" id="SSF101478">
    <property type="entry name" value="ADP-ribosylglycohydrolase"/>
    <property type="match status" value="1"/>
</dbReference>
<reference evidence="4 5" key="1">
    <citation type="submission" date="2017-05" db="EMBL/GenBank/DDBJ databases">
        <authorList>
            <person name="Varghese N."/>
            <person name="Submissions S."/>
        </authorList>
    </citation>
    <scope>NUCLEOTIDE SEQUENCE [LARGE SCALE GENOMIC DNA]</scope>
    <source>
        <strain evidence="4 5">DSM 25457</strain>
    </source>
</reference>
<dbReference type="InterPro" id="IPR036412">
    <property type="entry name" value="HAD-like_sf"/>
</dbReference>
<feature type="region of interest" description="Disordered" evidence="3">
    <location>
        <begin position="460"/>
        <end position="479"/>
    </location>
</feature>
<dbReference type="Proteomes" id="UP001158067">
    <property type="component" value="Unassembled WGS sequence"/>
</dbReference>
<name>A0ABY1QH40_9BACT</name>
<evidence type="ECO:0000256" key="3">
    <source>
        <dbReference type="SAM" id="MobiDB-lite"/>
    </source>
</evidence>
<dbReference type="Gene3D" id="3.40.50.1000">
    <property type="entry name" value="HAD superfamily/HAD-like"/>
    <property type="match status" value="1"/>
</dbReference>
<organism evidence="4 5">
    <name type="scientific">Neorhodopirellula lusitana</name>
    <dbReference type="NCBI Taxonomy" id="445327"/>
    <lineage>
        <taxon>Bacteria</taxon>
        <taxon>Pseudomonadati</taxon>
        <taxon>Planctomycetota</taxon>
        <taxon>Planctomycetia</taxon>
        <taxon>Pirellulales</taxon>
        <taxon>Pirellulaceae</taxon>
        <taxon>Neorhodopirellula</taxon>
    </lineage>
</organism>
<dbReference type="InterPro" id="IPR036705">
    <property type="entry name" value="Ribosyl_crysJ1_sf"/>
</dbReference>
<protein>
    <submittedName>
        <fullName evidence="4">ADP-ribosylglycohydrolase</fullName>
    </submittedName>
</protein>
<dbReference type="PANTHER" id="PTHR16222">
    <property type="entry name" value="ADP-RIBOSYLGLYCOHYDROLASE"/>
    <property type="match status" value="1"/>
</dbReference>
<evidence type="ECO:0000313" key="4">
    <source>
        <dbReference type="EMBL" id="SMP70481.1"/>
    </source>
</evidence>
<dbReference type="SUPFAM" id="SSF56784">
    <property type="entry name" value="HAD-like"/>
    <property type="match status" value="1"/>
</dbReference>
<evidence type="ECO:0000256" key="1">
    <source>
        <dbReference type="ARBA" id="ARBA00010702"/>
    </source>
</evidence>
<dbReference type="InterPro" id="IPR023214">
    <property type="entry name" value="HAD_sf"/>
</dbReference>
<dbReference type="Pfam" id="PF03747">
    <property type="entry name" value="ADP_ribosyl_GH"/>
    <property type="match status" value="1"/>
</dbReference>
<dbReference type="InterPro" id="IPR050792">
    <property type="entry name" value="ADP-ribosylglycohydrolase"/>
</dbReference>
<gene>
    <name evidence="4" type="ORF">SAMN06265222_11357</name>
</gene>